<sequence>MIRIGLLGAAKIAPPALLTPVSRRDDCTVVAVAARDPGRAAAYAAAHGIPETAADYDALLARDDIDLIYNALPPHRHADLSIAALQAGKAVLCEKPFAMNAAEAARMVEAAGAAGRLLIEAFHYRFHPAFQRVFDIVRGGDLGQVTRIEAAFDVAIPYRPGELRHTLDVGGGALMDLGCYPVHWVRTLAGAEPEVVSATAHCDRPGVDTITEAEFSFPGGVTGHIATNMAPGTDFKAWIRVEGSRGRLEIRNPIHPHRGHAITTHVDGTDHTLTVPGETTYDHQLAHVMDVLAGRTTALTGGTDAVGNMMAIDAIYRAAGLQPRGL</sequence>
<dbReference type="Proteomes" id="UP000025171">
    <property type="component" value="Unassembled WGS sequence"/>
</dbReference>
<name>A0A059F9S7_9PROT</name>
<feature type="domain" description="GFO/IDH/MocA-like oxidoreductase" evidence="4">
    <location>
        <begin position="130"/>
        <end position="249"/>
    </location>
</feature>
<dbReference type="GO" id="GO:0016491">
    <property type="term" value="F:oxidoreductase activity"/>
    <property type="evidence" value="ECO:0007669"/>
    <property type="project" value="UniProtKB-KW"/>
</dbReference>
<evidence type="ECO:0000259" key="4">
    <source>
        <dbReference type="Pfam" id="PF22725"/>
    </source>
</evidence>
<evidence type="ECO:0000259" key="3">
    <source>
        <dbReference type="Pfam" id="PF01408"/>
    </source>
</evidence>
<evidence type="ECO:0000256" key="2">
    <source>
        <dbReference type="ARBA" id="ARBA00023002"/>
    </source>
</evidence>
<dbReference type="InterPro" id="IPR050984">
    <property type="entry name" value="Gfo/Idh/MocA_domain"/>
</dbReference>
<protein>
    <submittedName>
        <fullName evidence="5">NAD-binding oxidoreductase</fullName>
    </submittedName>
</protein>
<dbReference type="eggNOG" id="COG0673">
    <property type="taxonomic scope" value="Bacteria"/>
</dbReference>
<dbReference type="EMBL" id="ARYK01000013">
    <property type="protein sequence ID" value="KCZ87355.1"/>
    <property type="molecule type" value="Genomic_DNA"/>
</dbReference>
<organism evidence="5 6">
    <name type="scientific">Hyphomonas johnsonii MHS-2</name>
    <dbReference type="NCBI Taxonomy" id="1280950"/>
    <lineage>
        <taxon>Bacteria</taxon>
        <taxon>Pseudomonadati</taxon>
        <taxon>Pseudomonadota</taxon>
        <taxon>Alphaproteobacteria</taxon>
        <taxon>Hyphomonadales</taxon>
        <taxon>Hyphomonadaceae</taxon>
        <taxon>Hyphomonas</taxon>
    </lineage>
</organism>
<gene>
    <name evidence="5" type="ORF">HJO_16952</name>
</gene>
<dbReference type="InterPro" id="IPR036291">
    <property type="entry name" value="NAD(P)-bd_dom_sf"/>
</dbReference>
<dbReference type="PANTHER" id="PTHR22604:SF105">
    <property type="entry name" value="TRANS-1,2-DIHYDROBENZENE-1,2-DIOL DEHYDROGENASE"/>
    <property type="match status" value="1"/>
</dbReference>
<dbReference type="STRING" id="1280950.HJO_16952"/>
<evidence type="ECO:0000256" key="1">
    <source>
        <dbReference type="ARBA" id="ARBA00010928"/>
    </source>
</evidence>
<dbReference type="InterPro" id="IPR000683">
    <property type="entry name" value="Gfo/Idh/MocA-like_OxRdtase_N"/>
</dbReference>
<comment type="caution">
    <text evidence="5">The sequence shown here is derived from an EMBL/GenBank/DDBJ whole genome shotgun (WGS) entry which is preliminary data.</text>
</comment>
<dbReference type="PATRIC" id="fig|1280950.3.peg.3395"/>
<dbReference type="SUPFAM" id="SSF55347">
    <property type="entry name" value="Glyceraldehyde-3-phosphate dehydrogenase-like, C-terminal domain"/>
    <property type="match status" value="1"/>
</dbReference>
<reference evidence="5 6" key="1">
    <citation type="journal article" date="2014" name="Antonie Van Leeuwenhoek">
        <title>Hyphomonas beringensis sp. nov. and Hyphomonas chukchiensis sp. nov., isolated from surface seawater of the Bering Sea and Chukchi Sea.</title>
        <authorList>
            <person name="Li C."/>
            <person name="Lai Q."/>
            <person name="Li G."/>
            <person name="Dong C."/>
            <person name="Wang J."/>
            <person name="Liao Y."/>
            <person name="Shao Z."/>
        </authorList>
    </citation>
    <scope>NUCLEOTIDE SEQUENCE [LARGE SCALE GENOMIC DNA]</scope>
    <source>
        <strain evidence="5 6">MHS-2</strain>
    </source>
</reference>
<keyword evidence="2" id="KW-0560">Oxidoreductase</keyword>
<proteinExistence type="inferred from homology"/>
<accession>A0A059F9S7</accession>
<feature type="domain" description="Gfo/Idh/MocA-like oxidoreductase N-terminal" evidence="3">
    <location>
        <begin position="2"/>
        <end position="120"/>
    </location>
</feature>
<evidence type="ECO:0000313" key="6">
    <source>
        <dbReference type="Proteomes" id="UP000025171"/>
    </source>
</evidence>
<dbReference type="AlphaFoldDB" id="A0A059F9S7"/>
<dbReference type="Gene3D" id="3.40.50.720">
    <property type="entry name" value="NAD(P)-binding Rossmann-like Domain"/>
    <property type="match status" value="1"/>
</dbReference>
<dbReference type="RefSeq" id="WP_035619431.1">
    <property type="nucleotide sequence ID" value="NZ_ARYK01000013.1"/>
</dbReference>
<evidence type="ECO:0000313" key="5">
    <source>
        <dbReference type="EMBL" id="KCZ87355.1"/>
    </source>
</evidence>
<dbReference type="Pfam" id="PF01408">
    <property type="entry name" value="GFO_IDH_MocA"/>
    <property type="match status" value="1"/>
</dbReference>
<comment type="similarity">
    <text evidence="1">Belongs to the Gfo/Idh/MocA family.</text>
</comment>
<keyword evidence="6" id="KW-1185">Reference proteome</keyword>
<dbReference type="SUPFAM" id="SSF51735">
    <property type="entry name" value="NAD(P)-binding Rossmann-fold domains"/>
    <property type="match status" value="1"/>
</dbReference>
<dbReference type="Pfam" id="PF22725">
    <property type="entry name" value="GFO_IDH_MocA_C3"/>
    <property type="match status" value="1"/>
</dbReference>
<dbReference type="Gene3D" id="3.30.360.10">
    <property type="entry name" value="Dihydrodipicolinate Reductase, domain 2"/>
    <property type="match status" value="1"/>
</dbReference>
<dbReference type="PANTHER" id="PTHR22604">
    <property type="entry name" value="OXIDOREDUCTASES"/>
    <property type="match status" value="1"/>
</dbReference>
<dbReference type="InterPro" id="IPR055170">
    <property type="entry name" value="GFO_IDH_MocA-like_dom"/>
</dbReference>
<dbReference type="GO" id="GO:0000166">
    <property type="term" value="F:nucleotide binding"/>
    <property type="evidence" value="ECO:0007669"/>
    <property type="project" value="InterPro"/>
</dbReference>
<dbReference type="OrthoDB" id="9792935at2"/>